<organism evidence="3 4">
    <name type="scientific">Rheinheimera riviphila</name>
    <dbReference type="NCBI Taxonomy" id="1834037"/>
    <lineage>
        <taxon>Bacteria</taxon>
        <taxon>Pseudomonadati</taxon>
        <taxon>Pseudomonadota</taxon>
        <taxon>Gammaproteobacteria</taxon>
        <taxon>Chromatiales</taxon>
        <taxon>Chromatiaceae</taxon>
        <taxon>Rheinheimera</taxon>
    </lineage>
</organism>
<reference evidence="3 4" key="1">
    <citation type="submission" date="2019-01" db="EMBL/GenBank/DDBJ databases">
        <authorList>
            <person name="Chen W.-M."/>
        </authorList>
    </citation>
    <scope>NUCLEOTIDE SEQUENCE [LARGE SCALE GENOMIC DNA]</scope>
    <source>
        <strain evidence="3 4">KYPC3</strain>
    </source>
</reference>
<protein>
    <recommendedName>
        <fullName evidence="2">NF-kappa-B essential modulator NEMO N-terminal domain-containing protein</fullName>
    </recommendedName>
</protein>
<name>A0A437QME9_9GAMM</name>
<sequence>MFNNQFSQLESAIQRLVSENQQLNQALLHSQQQLKQKHEELENFQLQAMEQEELQTATAQKLEALLALFPAQA</sequence>
<evidence type="ECO:0000313" key="4">
    <source>
        <dbReference type="Proteomes" id="UP000283077"/>
    </source>
</evidence>
<dbReference type="AlphaFoldDB" id="A0A437QME9"/>
<gene>
    <name evidence="3" type="ORF">EOE67_12540</name>
</gene>
<comment type="caution">
    <text evidence="3">The sequence shown here is derived from an EMBL/GenBank/DDBJ whole genome shotgun (WGS) entry which is preliminary data.</text>
</comment>
<feature type="coiled-coil region" evidence="1">
    <location>
        <begin position="6"/>
        <end position="54"/>
    </location>
</feature>
<evidence type="ECO:0000313" key="3">
    <source>
        <dbReference type="EMBL" id="RVU35652.1"/>
    </source>
</evidence>
<feature type="domain" description="NF-kappa-B essential modulator NEMO N-terminal" evidence="2">
    <location>
        <begin position="11"/>
        <end position="61"/>
    </location>
</feature>
<dbReference type="Pfam" id="PF11577">
    <property type="entry name" value="NEMO"/>
    <property type="match status" value="1"/>
</dbReference>
<evidence type="ECO:0000259" key="2">
    <source>
        <dbReference type="Pfam" id="PF11577"/>
    </source>
</evidence>
<dbReference type="EMBL" id="SACS01000013">
    <property type="protein sequence ID" value="RVU35652.1"/>
    <property type="molecule type" value="Genomic_DNA"/>
</dbReference>
<dbReference type="InterPro" id="IPR021063">
    <property type="entry name" value="NEMO_N"/>
</dbReference>
<keyword evidence="1" id="KW-0175">Coiled coil</keyword>
<accession>A0A437QME9</accession>
<proteinExistence type="predicted"/>
<dbReference type="RefSeq" id="WP_127699427.1">
    <property type="nucleotide sequence ID" value="NZ_SACS01000013.1"/>
</dbReference>
<keyword evidence="4" id="KW-1185">Reference proteome</keyword>
<dbReference type="OrthoDB" id="7023772at2"/>
<dbReference type="Proteomes" id="UP000283077">
    <property type="component" value="Unassembled WGS sequence"/>
</dbReference>
<dbReference type="Gene3D" id="1.20.5.390">
    <property type="entry name" value="L1 transposable element, trimerization domain"/>
    <property type="match status" value="1"/>
</dbReference>
<evidence type="ECO:0000256" key="1">
    <source>
        <dbReference type="SAM" id="Coils"/>
    </source>
</evidence>